<dbReference type="GO" id="GO:0019133">
    <property type="term" value="F:choline monooxygenase activity"/>
    <property type="evidence" value="ECO:0007669"/>
    <property type="project" value="UniProtKB-EC"/>
</dbReference>
<comment type="cofactor">
    <cofactor evidence="1">
        <name>Fe cation</name>
        <dbReference type="ChEBI" id="CHEBI:24875"/>
    </cofactor>
</comment>
<dbReference type="SUPFAM" id="SSF50022">
    <property type="entry name" value="ISP domain"/>
    <property type="match status" value="1"/>
</dbReference>
<organism evidence="8 9">
    <name type="scientific">Lysobacter niastensis</name>
    <dbReference type="NCBI Taxonomy" id="380629"/>
    <lineage>
        <taxon>Bacteria</taxon>
        <taxon>Pseudomonadati</taxon>
        <taxon>Pseudomonadota</taxon>
        <taxon>Gammaproteobacteria</taxon>
        <taxon>Lysobacterales</taxon>
        <taxon>Lysobacteraceae</taxon>
        <taxon>Lysobacter</taxon>
    </lineage>
</organism>
<gene>
    <name evidence="8" type="ORF">J2X06_000646</name>
</gene>
<sequence>MSNTNGPHRPAQQGKRMKSSVMELVGQYDPNLPLEEASTIPSSWYIDEGIYARERRTTFSRTWQLAGRVDQLREPGQYVTCEIAGEPIVLVRGSDGELRGFFNVCRHHAAAVMTEPSGCVQNLRCPYHGWTYTLEGALKGTPSFNSECHFDRSQHGLAPVATAVWENWVFVRLDAQGPSLEEFLGQDLIEQVRPLQLSNLHWFERRHYYFDCNWKVFVDNYLDGGYHVPHLHKGLDSVLDYKNYTIENGERFCLQSSPLTTGKAQDDYAAVRRGDRALYYWLHPNFMINWYEGMMDTNLVLPMGVDKTEVIFDFWFADVSEAAREYNRASIDVGQQIQDEDMAICKSVQRGLHSRAYSTGRLSVRREGGEHLFHRLLHADLMAGA</sequence>
<dbReference type="CDD" id="cd03469">
    <property type="entry name" value="Rieske_RO_Alpha_N"/>
    <property type="match status" value="1"/>
</dbReference>
<dbReference type="EC" id="1.14.15.7" evidence="8"/>
<dbReference type="Pfam" id="PF00848">
    <property type="entry name" value="Ring_hydroxyl_A"/>
    <property type="match status" value="1"/>
</dbReference>
<dbReference type="PANTHER" id="PTHR43756">
    <property type="entry name" value="CHOLINE MONOOXYGENASE, CHLOROPLASTIC"/>
    <property type="match status" value="1"/>
</dbReference>
<accession>A0ABU1W7J9</accession>
<dbReference type="Gene3D" id="3.90.380.10">
    <property type="entry name" value="Naphthalene 1,2-dioxygenase Alpha Subunit, Chain A, domain 1"/>
    <property type="match status" value="2"/>
</dbReference>
<dbReference type="InterPro" id="IPR015879">
    <property type="entry name" value="Ring_hydroxy_dOase_asu_C_dom"/>
</dbReference>
<evidence type="ECO:0000256" key="3">
    <source>
        <dbReference type="ARBA" id="ARBA00022723"/>
    </source>
</evidence>
<evidence type="ECO:0000256" key="6">
    <source>
        <dbReference type="ARBA" id="ARBA00023014"/>
    </source>
</evidence>
<dbReference type="RefSeq" id="WP_310058216.1">
    <property type="nucleotide sequence ID" value="NZ_JAVDVY010000001.1"/>
</dbReference>
<evidence type="ECO:0000256" key="4">
    <source>
        <dbReference type="ARBA" id="ARBA00023002"/>
    </source>
</evidence>
<evidence type="ECO:0000313" key="9">
    <source>
        <dbReference type="Proteomes" id="UP001251524"/>
    </source>
</evidence>
<keyword evidence="3" id="KW-0479">Metal-binding</keyword>
<keyword evidence="8" id="KW-0503">Monooxygenase</keyword>
<dbReference type="PRINTS" id="PR00090">
    <property type="entry name" value="RNGDIOXGNASE"/>
</dbReference>
<evidence type="ECO:0000256" key="1">
    <source>
        <dbReference type="ARBA" id="ARBA00001962"/>
    </source>
</evidence>
<dbReference type="Proteomes" id="UP001251524">
    <property type="component" value="Unassembled WGS sequence"/>
</dbReference>
<dbReference type="SUPFAM" id="SSF55961">
    <property type="entry name" value="Bet v1-like"/>
    <property type="match status" value="1"/>
</dbReference>
<dbReference type="Pfam" id="PF00355">
    <property type="entry name" value="Rieske"/>
    <property type="match status" value="1"/>
</dbReference>
<dbReference type="Gene3D" id="2.102.10.10">
    <property type="entry name" value="Rieske [2Fe-2S] iron-sulphur domain"/>
    <property type="match status" value="1"/>
</dbReference>
<dbReference type="InterPro" id="IPR001663">
    <property type="entry name" value="Rng_hydr_dOase-A"/>
</dbReference>
<keyword evidence="4 8" id="KW-0560">Oxidoreductase</keyword>
<feature type="domain" description="Rieske" evidence="7">
    <location>
        <begin position="63"/>
        <end position="171"/>
    </location>
</feature>
<name>A0ABU1W7J9_9GAMM</name>
<evidence type="ECO:0000259" key="7">
    <source>
        <dbReference type="PROSITE" id="PS51296"/>
    </source>
</evidence>
<evidence type="ECO:0000256" key="5">
    <source>
        <dbReference type="ARBA" id="ARBA00023004"/>
    </source>
</evidence>
<comment type="caution">
    <text evidence="8">The sequence shown here is derived from an EMBL/GenBank/DDBJ whole genome shotgun (WGS) entry which is preliminary data.</text>
</comment>
<keyword evidence="9" id="KW-1185">Reference proteome</keyword>
<proteinExistence type="predicted"/>
<dbReference type="PANTHER" id="PTHR43756:SF5">
    <property type="entry name" value="CHOLINE MONOOXYGENASE, CHLOROPLASTIC"/>
    <property type="match status" value="1"/>
</dbReference>
<dbReference type="EMBL" id="JAVDVY010000001">
    <property type="protein sequence ID" value="MDR7133462.1"/>
    <property type="molecule type" value="Genomic_DNA"/>
</dbReference>
<dbReference type="InterPro" id="IPR017941">
    <property type="entry name" value="Rieske_2Fe-2S"/>
</dbReference>
<keyword evidence="2" id="KW-0001">2Fe-2S</keyword>
<evidence type="ECO:0000313" key="8">
    <source>
        <dbReference type="EMBL" id="MDR7133462.1"/>
    </source>
</evidence>
<dbReference type="PROSITE" id="PS51296">
    <property type="entry name" value="RIESKE"/>
    <property type="match status" value="1"/>
</dbReference>
<keyword evidence="5" id="KW-0408">Iron</keyword>
<keyword evidence="6" id="KW-0411">Iron-sulfur</keyword>
<protein>
    <submittedName>
        <fullName evidence="8">Choline monooxygenase</fullName>
        <ecNumber evidence="8">1.14.15.7</ecNumber>
    </submittedName>
</protein>
<dbReference type="InterPro" id="IPR036922">
    <property type="entry name" value="Rieske_2Fe-2S_sf"/>
</dbReference>
<evidence type="ECO:0000256" key="2">
    <source>
        <dbReference type="ARBA" id="ARBA00022714"/>
    </source>
</evidence>
<reference evidence="8 9" key="1">
    <citation type="submission" date="2023-07" db="EMBL/GenBank/DDBJ databases">
        <title>Sorghum-associated microbial communities from plants grown in Nebraska, USA.</title>
        <authorList>
            <person name="Schachtman D."/>
        </authorList>
    </citation>
    <scope>NUCLEOTIDE SEQUENCE [LARGE SCALE GENOMIC DNA]</scope>
    <source>
        <strain evidence="8 9">BE198</strain>
    </source>
</reference>